<evidence type="ECO:0000313" key="11">
    <source>
        <dbReference type="EMBL" id="WFD10614.1"/>
    </source>
</evidence>
<evidence type="ECO:0000256" key="1">
    <source>
        <dbReference type="ARBA" id="ARBA00004651"/>
    </source>
</evidence>
<feature type="domain" description="Na+/H+ antiporter NhaC-like C-terminal" evidence="10">
    <location>
        <begin position="159"/>
        <end position="453"/>
    </location>
</feature>
<evidence type="ECO:0000256" key="9">
    <source>
        <dbReference type="SAM" id="Phobius"/>
    </source>
</evidence>
<feature type="transmembrane region" description="Helical" evidence="9">
    <location>
        <begin position="350"/>
        <end position="378"/>
    </location>
</feature>
<dbReference type="RefSeq" id="WP_277732581.1">
    <property type="nucleotide sequence ID" value="NZ_CP120733.1"/>
</dbReference>
<keyword evidence="5 9" id="KW-0812">Transmembrane</keyword>
<dbReference type="Pfam" id="PF03553">
    <property type="entry name" value="Na_H_antiporter"/>
    <property type="match status" value="1"/>
</dbReference>
<dbReference type="InterPro" id="IPR004770">
    <property type="entry name" value="Na/H_antiport_NhaC"/>
</dbReference>
<dbReference type="Proteomes" id="UP001222800">
    <property type="component" value="Chromosome"/>
</dbReference>
<dbReference type="InterPro" id="IPR018461">
    <property type="entry name" value="Na/H_Antiport_NhaC-like_C"/>
</dbReference>
<feature type="transmembrane region" description="Helical" evidence="9">
    <location>
        <begin position="108"/>
        <end position="131"/>
    </location>
</feature>
<feature type="transmembrane region" description="Helical" evidence="9">
    <location>
        <begin position="259"/>
        <end position="276"/>
    </location>
</feature>
<evidence type="ECO:0000256" key="2">
    <source>
        <dbReference type="ARBA" id="ARBA00022448"/>
    </source>
</evidence>
<keyword evidence="12" id="KW-1185">Reference proteome</keyword>
<feature type="transmembrane region" description="Helical" evidence="9">
    <location>
        <begin position="235"/>
        <end position="253"/>
    </location>
</feature>
<evidence type="ECO:0000256" key="5">
    <source>
        <dbReference type="ARBA" id="ARBA00022692"/>
    </source>
</evidence>
<evidence type="ECO:0000259" key="10">
    <source>
        <dbReference type="Pfam" id="PF03553"/>
    </source>
</evidence>
<dbReference type="NCBIfam" id="TIGR00931">
    <property type="entry name" value="antiport_nhaC"/>
    <property type="match status" value="1"/>
</dbReference>
<evidence type="ECO:0000256" key="3">
    <source>
        <dbReference type="ARBA" id="ARBA00022449"/>
    </source>
</evidence>
<dbReference type="PANTHER" id="PTHR33451:SF3">
    <property type="entry name" value="MALATE-2H(+)_NA(+)-LACTATE ANTIPORTER"/>
    <property type="match status" value="1"/>
</dbReference>
<keyword evidence="7 9" id="KW-0472">Membrane</keyword>
<evidence type="ECO:0000256" key="8">
    <source>
        <dbReference type="ARBA" id="ARBA00038435"/>
    </source>
</evidence>
<dbReference type="PANTHER" id="PTHR33451">
    <property type="entry name" value="MALATE-2H(+)/NA(+)-LACTATE ANTIPORTER"/>
    <property type="match status" value="1"/>
</dbReference>
<keyword evidence="6 9" id="KW-1133">Transmembrane helix</keyword>
<feature type="transmembrane region" description="Helical" evidence="9">
    <location>
        <begin position="313"/>
        <end position="330"/>
    </location>
</feature>
<evidence type="ECO:0000256" key="7">
    <source>
        <dbReference type="ARBA" id="ARBA00023136"/>
    </source>
</evidence>
<reference evidence="11 12" key="1">
    <citation type="submission" date="2023-03" db="EMBL/GenBank/DDBJ databases">
        <title>Complete genome sequence of Tepidibacter sp. SWIR-1, isolated from a deep-sea hydrothermal vent.</title>
        <authorList>
            <person name="Li X."/>
        </authorList>
    </citation>
    <scope>NUCLEOTIDE SEQUENCE [LARGE SCALE GENOMIC DNA]</scope>
    <source>
        <strain evidence="11 12">SWIR-1</strain>
    </source>
</reference>
<feature type="transmembrane region" description="Helical" evidence="9">
    <location>
        <begin position="12"/>
        <end position="30"/>
    </location>
</feature>
<keyword evidence="2" id="KW-0813">Transport</keyword>
<gene>
    <name evidence="11" type="primary">nhaC</name>
    <name evidence="11" type="ORF">P4S50_00650</name>
</gene>
<dbReference type="InterPro" id="IPR052180">
    <property type="entry name" value="NhaC_Na-H+_Antiporter"/>
</dbReference>
<evidence type="ECO:0000313" key="12">
    <source>
        <dbReference type="Proteomes" id="UP001222800"/>
    </source>
</evidence>
<organism evidence="11 12">
    <name type="scientific">Tepidibacter hydrothermalis</name>
    <dbReference type="NCBI Taxonomy" id="3036126"/>
    <lineage>
        <taxon>Bacteria</taxon>
        <taxon>Bacillati</taxon>
        <taxon>Bacillota</taxon>
        <taxon>Clostridia</taxon>
        <taxon>Peptostreptococcales</taxon>
        <taxon>Peptostreptococcaceae</taxon>
        <taxon>Tepidibacter</taxon>
    </lineage>
</organism>
<comment type="subcellular location">
    <subcellularLocation>
        <location evidence="1">Cell membrane</location>
        <topology evidence="1">Multi-pass membrane protein</topology>
    </subcellularLocation>
</comment>
<feature type="transmembrane region" description="Helical" evidence="9">
    <location>
        <begin position="66"/>
        <end position="88"/>
    </location>
</feature>
<proteinExistence type="inferred from homology"/>
<name>A0ABY8ECI2_9FIRM</name>
<feature type="transmembrane region" description="Helical" evidence="9">
    <location>
        <begin position="143"/>
        <end position="162"/>
    </location>
</feature>
<feature type="transmembrane region" description="Helical" evidence="9">
    <location>
        <begin position="432"/>
        <end position="457"/>
    </location>
</feature>
<feature type="transmembrane region" description="Helical" evidence="9">
    <location>
        <begin position="399"/>
        <end position="420"/>
    </location>
</feature>
<comment type="similarity">
    <text evidence="8">Belongs to the NhaC Na(+)/H(+) (TC 2.A.35) antiporter family.</text>
</comment>
<keyword evidence="3" id="KW-0050">Antiport</keyword>
<protein>
    <submittedName>
        <fullName evidence="11">Na+/H+ antiporter NhaC</fullName>
    </submittedName>
</protein>
<dbReference type="EMBL" id="CP120733">
    <property type="protein sequence ID" value="WFD10614.1"/>
    <property type="molecule type" value="Genomic_DNA"/>
</dbReference>
<sequence length="467" mass="50042">MNRQNKPSCLDSIVVLLGIVSILMTGIFILHVDIHVLLILGLILTCLVSYKCGYSLDEMIDGMKLSVSRAMGALIIFILIGMIIATWIQCGTVPALIYYGLKILSPKYFLPAGLVICSIVSLGTGTSWGTIGTIGLAMMGMGASLGIPPHIVAGMVVSGAFFGDKMSPISDTTNLSAVSAGTDLYTHIKGMLYTTIPSYIISLGIYAYIGKGFCGGTSSDFSQIQLIQDVLSHKFNLNPIVILPMVIVLVLNIMKVSSIPTMVIGTVIGGIFAVFFQCEHITSVLNVINHGYTDATGIELIDKLLIRGGIQNMMWTFSLSFIALCLGGVLEKAGFIEVIIEKVIKKVKSTGSLVTLVIASCTVANASMGEIYLSVILNGSLYKNIFEERGFANNMLSRVLEEGATLTGALIPWTTAGAFISSTLGVSTFAYAPYAFLNIINPILSIVLSYLGIFVFMKNKNREEKTA</sequence>
<evidence type="ECO:0000256" key="6">
    <source>
        <dbReference type="ARBA" id="ARBA00022989"/>
    </source>
</evidence>
<feature type="transmembrane region" description="Helical" evidence="9">
    <location>
        <begin position="36"/>
        <end position="54"/>
    </location>
</feature>
<evidence type="ECO:0000256" key="4">
    <source>
        <dbReference type="ARBA" id="ARBA00022475"/>
    </source>
</evidence>
<accession>A0ABY8ECI2</accession>
<keyword evidence="4" id="KW-1003">Cell membrane</keyword>
<feature type="transmembrane region" description="Helical" evidence="9">
    <location>
        <begin position="196"/>
        <end position="214"/>
    </location>
</feature>